<keyword evidence="1" id="KW-0472">Membrane</keyword>
<evidence type="ECO:0000256" key="1">
    <source>
        <dbReference type="SAM" id="Phobius"/>
    </source>
</evidence>
<sequence>MPPKSASTPPPRNDGFSLSFLQVCPYVIVRSISLSPSDAGAGQAQPGPRCSALGSLVGPAGLIVLSLLLLILARFPARQVQRSGRTVRESDSLSQLEPKLENREGLDSILLASSLAPTG</sequence>
<proteinExistence type="predicted"/>
<reference evidence="3" key="5">
    <citation type="submission" date="2018-04" db="UniProtKB">
        <authorList>
            <consortium name="EnsemblFungi"/>
        </authorList>
    </citation>
    <scope>IDENTIFICATION</scope>
    <source>
        <strain evidence="3">R3-111a-1</strain>
    </source>
</reference>
<reference evidence="3" key="4">
    <citation type="journal article" date="2015" name="G3 (Bethesda)">
        <title>Genome sequences of three phytopathogenic species of the Magnaporthaceae family of fungi.</title>
        <authorList>
            <person name="Okagaki L.H."/>
            <person name="Nunes C.C."/>
            <person name="Sailsbery J."/>
            <person name="Clay B."/>
            <person name="Brown D."/>
            <person name="John T."/>
            <person name="Oh Y."/>
            <person name="Young N."/>
            <person name="Fitzgerald M."/>
            <person name="Haas B.J."/>
            <person name="Zeng Q."/>
            <person name="Young S."/>
            <person name="Adiconis X."/>
            <person name="Fan L."/>
            <person name="Levin J.Z."/>
            <person name="Mitchell T.K."/>
            <person name="Okubara P.A."/>
            <person name="Farman M.L."/>
            <person name="Kohn L.M."/>
            <person name="Birren B."/>
            <person name="Ma L.-J."/>
            <person name="Dean R.A."/>
        </authorList>
    </citation>
    <scope>NUCLEOTIDE SEQUENCE</scope>
    <source>
        <strain evidence="3">R3-111a-1</strain>
    </source>
</reference>
<dbReference type="VEuPathDB" id="FungiDB:GGTG_10088"/>
<protein>
    <submittedName>
        <fullName evidence="2 3">Uncharacterized protein</fullName>
    </submittedName>
</protein>
<reference evidence="4" key="1">
    <citation type="submission" date="2010-07" db="EMBL/GenBank/DDBJ databases">
        <title>The genome sequence of Gaeumannomyces graminis var. tritici strain R3-111a-1.</title>
        <authorList>
            <consortium name="The Broad Institute Genome Sequencing Platform"/>
            <person name="Ma L.-J."/>
            <person name="Dead R."/>
            <person name="Young S."/>
            <person name="Zeng Q."/>
            <person name="Koehrsen M."/>
            <person name="Alvarado L."/>
            <person name="Berlin A."/>
            <person name="Chapman S.B."/>
            <person name="Chen Z."/>
            <person name="Freedman E."/>
            <person name="Gellesch M."/>
            <person name="Goldberg J."/>
            <person name="Griggs A."/>
            <person name="Gujja S."/>
            <person name="Heilman E.R."/>
            <person name="Heiman D."/>
            <person name="Hepburn T."/>
            <person name="Howarth C."/>
            <person name="Jen D."/>
            <person name="Larson L."/>
            <person name="Mehta T."/>
            <person name="Neiman D."/>
            <person name="Pearson M."/>
            <person name="Roberts A."/>
            <person name="Saif S."/>
            <person name="Shea T."/>
            <person name="Shenoy N."/>
            <person name="Sisk P."/>
            <person name="Stolte C."/>
            <person name="Sykes S."/>
            <person name="Walk T."/>
            <person name="White J."/>
            <person name="Yandava C."/>
            <person name="Haas B."/>
            <person name="Nusbaum C."/>
            <person name="Birren B."/>
        </authorList>
    </citation>
    <scope>NUCLEOTIDE SEQUENCE [LARGE SCALE GENOMIC DNA]</scope>
    <source>
        <strain evidence="4">R3-111a-1</strain>
    </source>
</reference>
<feature type="transmembrane region" description="Helical" evidence="1">
    <location>
        <begin position="56"/>
        <end position="75"/>
    </location>
</feature>
<reference evidence="2" key="3">
    <citation type="submission" date="2010-09" db="EMBL/GenBank/DDBJ databases">
        <title>Annotation of Gaeumannomyces graminis var. tritici R3-111a-1.</title>
        <authorList>
            <consortium name="The Broad Institute Genome Sequencing Platform"/>
            <person name="Ma L.-J."/>
            <person name="Dead R."/>
            <person name="Young S.K."/>
            <person name="Zeng Q."/>
            <person name="Gargeya S."/>
            <person name="Fitzgerald M."/>
            <person name="Haas B."/>
            <person name="Abouelleil A."/>
            <person name="Alvarado L."/>
            <person name="Arachchi H.M."/>
            <person name="Berlin A."/>
            <person name="Brown A."/>
            <person name="Chapman S.B."/>
            <person name="Chen Z."/>
            <person name="Dunbar C."/>
            <person name="Freedman E."/>
            <person name="Gearin G."/>
            <person name="Gellesch M."/>
            <person name="Goldberg J."/>
            <person name="Griggs A."/>
            <person name="Gujja S."/>
            <person name="Heiman D."/>
            <person name="Howarth C."/>
            <person name="Larson L."/>
            <person name="Lui A."/>
            <person name="MacDonald P.J.P."/>
            <person name="Mehta T."/>
            <person name="Montmayeur A."/>
            <person name="Murphy C."/>
            <person name="Neiman D."/>
            <person name="Pearson M."/>
            <person name="Priest M."/>
            <person name="Roberts A."/>
            <person name="Saif S."/>
            <person name="Shea T."/>
            <person name="Shenoy N."/>
            <person name="Sisk P."/>
            <person name="Stolte C."/>
            <person name="Sykes S."/>
            <person name="Yandava C."/>
            <person name="Wortman J."/>
            <person name="Nusbaum C."/>
            <person name="Birren B."/>
        </authorList>
    </citation>
    <scope>NUCLEOTIDE SEQUENCE</scope>
    <source>
        <strain evidence="2">R3-111a-1</strain>
    </source>
</reference>
<gene>
    <name evidence="3" type="primary">20350546</name>
    <name evidence="2" type="ORF">GGTG_10088</name>
</gene>
<dbReference type="EMBL" id="GL385399">
    <property type="protein sequence ID" value="EJT73241.1"/>
    <property type="molecule type" value="Genomic_DNA"/>
</dbReference>
<accession>J3P9A5</accession>
<dbReference type="EnsemblFungi" id="EJT73241">
    <property type="protein sequence ID" value="EJT73241"/>
    <property type="gene ID" value="GGTG_10088"/>
</dbReference>
<evidence type="ECO:0000313" key="3">
    <source>
        <dbReference type="EnsemblFungi" id="EJT73241"/>
    </source>
</evidence>
<dbReference type="AlphaFoldDB" id="J3P9A5"/>
<evidence type="ECO:0000313" key="2">
    <source>
        <dbReference type="EMBL" id="EJT73241.1"/>
    </source>
</evidence>
<dbReference type="HOGENOM" id="CLU_2061635_0_0_1"/>
<evidence type="ECO:0000313" key="4">
    <source>
        <dbReference type="Proteomes" id="UP000006039"/>
    </source>
</evidence>
<name>J3P9A5_GAET3</name>
<keyword evidence="1" id="KW-1133">Transmembrane helix</keyword>
<dbReference type="Proteomes" id="UP000006039">
    <property type="component" value="Unassembled WGS sequence"/>
</dbReference>
<reference evidence="2" key="2">
    <citation type="submission" date="2010-07" db="EMBL/GenBank/DDBJ databases">
        <authorList>
            <consortium name="The Broad Institute Genome Sequencing Platform"/>
            <consortium name="Broad Institute Genome Sequencing Center for Infectious Disease"/>
            <person name="Ma L.-J."/>
            <person name="Dead R."/>
            <person name="Young S."/>
            <person name="Zeng Q."/>
            <person name="Koehrsen M."/>
            <person name="Alvarado L."/>
            <person name="Berlin A."/>
            <person name="Chapman S.B."/>
            <person name="Chen Z."/>
            <person name="Freedman E."/>
            <person name="Gellesch M."/>
            <person name="Goldberg J."/>
            <person name="Griggs A."/>
            <person name="Gujja S."/>
            <person name="Heilman E.R."/>
            <person name="Heiman D."/>
            <person name="Hepburn T."/>
            <person name="Howarth C."/>
            <person name="Jen D."/>
            <person name="Larson L."/>
            <person name="Mehta T."/>
            <person name="Neiman D."/>
            <person name="Pearson M."/>
            <person name="Roberts A."/>
            <person name="Saif S."/>
            <person name="Shea T."/>
            <person name="Shenoy N."/>
            <person name="Sisk P."/>
            <person name="Stolte C."/>
            <person name="Sykes S."/>
            <person name="Walk T."/>
            <person name="White J."/>
            <person name="Yandava C."/>
            <person name="Haas B."/>
            <person name="Nusbaum C."/>
            <person name="Birren B."/>
        </authorList>
    </citation>
    <scope>NUCLEOTIDE SEQUENCE</scope>
    <source>
        <strain evidence="2">R3-111a-1</strain>
    </source>
</reference>
<dbReference type="RefSeq" id="XP_009226215.1">
    <property type="nucleotide sequence ID" value="XM_009227951.1"/>
</dbReference>
<dbReference type="GeneID" id="20350546"/>
<keyword evidence="1" id="KW-0812">Transmembrane</keyword>
<organism evidence="2">
    <name type="scientific">Gaeumannomyces tritici (strain R3-111a-1)</name>
    <name type="common">Wheat and barley take-all root rot fungus</name>
    <name type="synonym">Gaeumannomyces graminis var. tritici</name>
    <dbReference type="NCBI Taxonomy" id="644352"/>
    <lineage>
        <taxon>Eukaryota</taxon>
        <taxon>Fungi</taxon>
        <taxon>Dikarya</taxon>
        <taxon>Ascomycota</taxon>
        <taxon>Pezizomycotina</taxon>
        <taxon>Sordariomycetes</taxon>
        <taxon>Sordariomycetidae</taxon>
        <taxon>Magnaporthales</taxon>
        <taxon>Magnaporthaceae</taxon>
        <taxon>Gaeumannomyces</taxon>
    </lineage>
</organism>
<keyword evidence="4" id="KW-1185">Reference proteome</keyword>